<dbReference type="InterPro" id="IPR029063">
    <property type="entry name" value="SAM-dependent_MTases_sf"/>
</dbReference>
<name>A0ABP9A9G4_9MICO</name>
<protein>
    <recommendedName>
        <fullName evidence="5">DNA methylase N-4/N-6 domain-containing protein</fullName>
    </recommendedName>
</protein>
<dbReference type="Pfam" id="PF01555">
    <property type="entry name" value="N6_N4_Mtase"/>
    <property type="match status" value="2"/>
</dbReference>
<feature type="compositionally biased region" description="Basic and acidic residues" evidence="4">
    <location>
        <begin position="603"/>
        <end position="632"/>
    </location>
</feature>
<reference evidence="7" key="1">
    <citation type="journal article" date="2019" name="Int. J. Syst. Evol. Microbiol.">
        <title>The Global Catalogue of Microorganisms (GCM) 10K type strain sequencing project: providing services to taxonomists for standard genome sequencing and annotation.</title>
        <authorList>
            <consortium name="The Broad Institute Genomics Platform"/>
            <consortium name="The Broad Institute Genome Sequencing Center for Infectious Disease"/>
            <person name="Wu L."/>
            <person name="Ma J."/>
        </authorList>
    </citation>
    <scope>NUCLEOTIDE SEQUENCE [LARGE SCALE GENOMIC DNA]</scope>
    <source>
        <strain evidence="7">JCM 18537</strain>
    </source>
</reference>
<gene>
    <name evidence="6" type="ORF">GCM10023351_20420</name>
</gene>
<dbReference type="InterPro" id="IPR002052">
    <property type="entry name" value="DNA_methylase_N6_adenine_CS"/>
</dbReference>
<accession>A0ABP9A9G4</accession>
<comment type="similarity">
    <text evidence="1">Belongs to the N(4)/N(6)-methyltransferase family.</text>
</comment>
<evidence type="ECO:0000256" key="1">
    <source>
        <dbReference type="ARBA" id="ARBA00006594"/>
    </source>
</evidence>
<evidence type="ECO:0000313" key="7">
    <source>
        <dbReference type="Proteomes" id="UP001501645"/>
    </source>
</evidence>
<dbReference type="PRINTS" id="PR00508">
    <property type="entry name" value="S21N4MTFRASE"/>
</dbReference>
<evidence type="ECO:0000259" key="5">
    <source>
        <dbReference type="Pfam" id="PF01555"/>
    </source>
</evidence>
<dbReference type="PROSITE" id="PS00092">
    <property type="entry name" value="N6_MTASE"/>
    <property type="match status" value="1"/>
</dbReference>
<dbReference type="Gene3D" id="3.40.50.150">
    <property type="entry name" value="Vaccinia Virus protein VP39"/>
    <property type="match status" value="1"/>
</dbReference>
<keyword evidence="7" id="KW-1185">Reference proteome</keyword>
<evidence type="ECO:0000256" key="4">
    <source>
        <dbReference type="SAM" id="MobiDB-lite"/>
    </source>
</evidence>
<dbReference type="Proteomes" id="UP001501645">
    <property type="component" value="Unassembled WGS sequence"/>
</dbReference>
<dbReference type="InterPro" id="IPR001091">
    <property type="entry name" value="RM_Methyltransferase"/>
</dbReference>
<dbReference type="SUPFAM" id="SSF53335">
    <property type="entry name" value="S-adenosyl-L-methionine-dependent methyltransferases"/>
    <property type="match status" value="1"/>
</dbReference>
<evidence type="ECO:0000313" key="6">
    <source>
        <dbReference type="EMBL" id="GAA4775774.1"/>
    </source>
</evidence>
<dbReference type="EMBL" id="BAABKO010000003">
    <property type="protein sequence ID" value="GAA4775774.1"/>
    <property type="molecule type" value="Genomic_DNA"/>
</dbReference>
<feature type="region of interest" description="Disordered" evidence="4">
    <location>
        <begin position="595"/>
        <end position="639"/>
    </location>
</feature>
<feature type="domain" description="DNA methylase N-4/N-6" evidence="5">
    <location>
        <begin position="428"/>
        <end position="500"/>
    </location>
</feature>
<evidence type="ECO:0000256" key="3">
    <source>
        <dbReference type="ARBA" id="ARBA00022679"/>
    </source>
</evidence>
<sequence>MPRLAALIAHLRETRPELAEAVAREVAALPTRQLGVPVVSERLAAPGLRAAPGDIVRLLPPRGIAVPEDSWRVLSVEIDRACVVPCSDGRGTAIRTVGVDDLVVLIGDDDPRRAGLVQTGRVARGGDRPWHVVIESENVHALRVLHDAHAGAVDAIYIDPPYNTGARDWMYDNDFAQGGDRHSAWLAFMERRLVLARGLLDPRDSVLIVTIDEKEYLRLGLLLEQVFPDARIQMVSTVIKPGGVARGGAFARSDEFVFFVMLGSAAPRPQELGREWGGTAGRSTRGRVHWNQLHRRGADGVRTRSPGCFYPVLVEQTATGARIVGVGEALAEAAERPRAPVGVVAVWPPARPDGADGRWSTTPEHLRELMADGFVRTGRYAGAATPLYYLSQGERDKVQAGEYVLRGRDENGVAVIDDAGATTRFLPTTQWNISRHDASRHGSNLLARLLGDRHFPYPKSLHAVEDALRFFLADKPEATVLDFFAGSGTTAHAVMRLNRHDGGRRRSISVTNNDVGAADAARMRTAGLRPGDAQWEAQGVFRRITRPRIEAAVTGRRPDGAAVAGAYADGMRMSEGFAENVAFFSLVFGEGMAGAAGSGEGAGAERDGEPARQEADDGRGGRVDPSRDDGRRARGGVEGAECAVDDLRRALGAGCGEEGAADDVEELGRGRAG</sequence>
<keyword evidence="2" id="KW-0489">Methyltransferase</keyword>
<keyword evidence="3" id="KW-0808">Transferase</keyword>
<dbReference type="InterPro" id="IPR002941">
    <property type="entry name" value="DNA_methylase_N4/N6"/>
</dbReference>
<proteinExistence type="inferred from homology"/>
<comment type="caution">
    <text evidence="6">The sequence shown here is derived from an EMBL/GenBank/DDBJ whole genome shotgun (WGS) entry which is preliminary data.</text>
</comment>
<feature type="region of interest" description="Disordered" evidence="4">
    <location>
        <begin position="654"/>
        <end position="673"/>
    </location>
</feature>
<evidence type="ECO:0000256" key="2">
    <source>
        <dbReference type="ARBA" id="ARBA00022603"/>
    </source>
</evidence>
<organism evidence="6 7">
    <name type="scientific">Microbacterium gilvum</name>
    <dbReference type="NCBI Taxonomy" id="1336204"/>
    <lineage>
        <taxon>Bacteria</taxon>
        <taxon>Bacillati</taxon>
        <taxon>Actinomycetota</taxon>
        <taxon>Actinomycetes</taxon>
        <taxon>Micrococcales</taxon>
        <taxon>Microbacteriaceae</taxon>
        <taxon>Microbacterium</taxon>
    </lineage>
</organism>
<feature type="domain" description="DNA methylase N-4/N-6" evidence="5">
    <location>
        <begin position="153"/>
        <end position="259"/>
    </location>
</feature>